<keyword evidence="1" id="KW-0812">Transmembrane</keyword>
<feature type="chain" id="PRO_5045507232" description="Nose resistant-to-fluoxetine protein N-terminal domain-containing protein" evidence="2">
    <location>
        <begin position="19"/>
        <end position="662"/>
    </location>
</feature>
<feature type="transmembrane region" description="Helical" evidence="1">
    <location>
        <begin position="595"/>
        <end position="614"/>
    </location>
</feature>
<proteinExistence type="predicted"/>
<feature type="transmembrane region" description="Helical" evidence="1">
    <location>
        <begin position="306"/>
        <end position="328"/>
    </location>
</feature>
<keyword evidence="6" id="KW-1185">Reference proteome</keyword>
<dbReference type="PANTHER" id="PTHR11161:SF0">
    <property type="entry name" value="O-ACYLTRANSFERASE LIKE PROTEIN"/>
    <property type="match status" value="1"/>
</dbReference>
<feature type="transmembrane region" description="Helical" evidence="1">
    <location>
        <begin position="555"/>
        <end position="574"/>
    </location>
</feature>
<organism evidence="5 6">
    <name type="scientific">Aedes albopictus</name>
    <name type="common">Asian tiger mosquito</name>
    <name type="synonym">Stegomyia albopicta</name>
    <dbReference type="NCBI Taxonomy" id="7160"/>
    <lineage>
        <taxon>Eukaryota</taxon>
        <taxon>Metazoa</taxon>
        <taxon>Ecdysozoa</taxon>
        <taxon>Arthropoda</taxon>
        <taxon>Hexapoda</taxon>
        <taxon>Insecta</taxon>
        <taxon>Pterygota</taxon>
        <taxon>Neoptera</taxon>
        <taxon>Endopterygota</taxon>
        <taxon>Diptera</taxon>
        <taxon>Nematocera</taxon>
        <taxon>Culicoidea</taxon>
        <taxon>Culicidae</taxon>
        <taxon>Culicinae</taxon>
        <taxon>Aedini</taxon>
        <taxon>Aedes</taxon>
        <taxon>Stegomyia</taxon>
    </lineage>
</organism>
<feature type="domain" description="Nose resistant-to-fluoxetine protein N-terminal" evidence="4">
    <location>
        <begin position="74"/>
        <end position="162"/>
    </location>
</feature>
<evidence type="ECO:0000259" key="4">
    <source>
        <dbReference type="Pfam" id="PF20146"/>
    </source>
</evidence>
<evidence type="ECO:0000259" key="3">
    <source>
        <dbReference type="Pfam" id="PF01757"/>
    </source>
</evidence>
<dbReference type="RefSeq" id="XP_019530205.2">
    <property type="nucleotide sequence ID" value="XM_019674660.3"/>
</dbReference>
<feature type="transmembrane region" description="Helical" evidence="1">
    <location>
        <begin position="349"/>
        <end position="370"/>
    </location>
</feature>
<evidence type="ECO:0000256" key="1">
    <source>
        <dbReference type="SAM" id="Phobius"/>
    </source>
</evidence>
<reference evidence="6" key="1">
    <citation type="journal article" date="2015" name="Proc. Natl. Acad. Sci. U.S.A.">
        <title>Genome sequence of the Asian Tiger mosquito, Aedes albopictus, reveals insights into its biology, genetics, and evolution.</title>
        <authorList>
            <person name="Chen X.G."/>
            <person name="Jiang X."/>
            <person name="Gu J."/>
            <person name="Xu M."/>
            <person name="Wu Y."/>
            <person name="Deng Y."/>
            <person name="Zhang C."/>
            <person name="Bonizzoni M."/>
            <person name="Dermauw W."/>
            <person name="Vontas J."/>
            <person name="Armbruster P."/>
            <person name="Huang X."/>
            <person name="Yang Y."/>
            <person name="Zhang H."/>
            <person name="He W."/>
            <person name="Peng H."/>
            <person name="Liu Y."/>
            <person name="Wu K."/>
            <person name="Chen J."/>
            <person name="Lirakis M."/>
            <person name="Topalis P."/>
            <person name="Van Leeuwen T."/>
            <person name="Hall A.B."/>
            <person name="Jiang X."/>
            <person name="Thorpe C."/>
            <person name="Mueller R.L."/>
            <person name="Sun C."/>
            <person name="Waterhouse R.M."/>
            <person name="Yan G."/>
            <person name="Tu Z.J."/>
            <person name="Fang X."/>
            <person name="James A.A."/>
        </authorList>
    </citation>
    <scope>NUCLEOTIDE SEQUENCE [LARGE SCALE GENOMIC DNA]</scope>
    <source>
        <strain evidence="6">Foshan</strain>
    </source>
</reference>
<evidence type="ECO:0008006" key="7">
    <source>
        <dbReference type="Google" id="ProtNLM"/>
    </source>
</evidence>
<dbReference type="Proteomes" id="UP000069940">
    <property type="component" value="Unassembled WGS sequence"/>
</dbReference>
<protein>
    <recommendedName>
        <fullName evidence="7">Nose resistant-to-fluoxetine protein N-terminal domain-containing protein</fullName>
    </recommendedName>
</protein>
<dbReference type="PANTHER" id="PTHR11161">
    <property type="entry name" value="O-ACYLTRANSFERASE"/>
    <property type="match status" value="1"/>
</dbReference>
<feature type="transmembrane region" description="Helical" evidence="1">
    <location>
        <begin position="626"/>
        <end position="648"/>
    </location>
</feature>
<feature type="transmembrane region" description="Helical" evidence="1">
    <location>
        <begin position="439"/>
        <end position="459"/>
    </location>
</feature>
<accession>A0ABM1ZGT1</accession>
<feature type="transmembrane region" description="Helical" evidence="1">
    <location>
        <begin position="266"/>
        <end position="286"/>
    </location>
</feature>
<sequence>MSAIWLVPLTLLGNSSLPDEISTQYRIHTSNNVSNELRNIRIGTEEVLLWNRHFVDYLMTIGNETVKITSDSRCLLLTQQLADAYLRHQQHGLEWFDSWATIPTGLQYRNRHTFDNVNQCRGFERVRMQYCIFSGALPRGIQPLAMGLCIPQVCSSDLVRQLYGDYLEIKGFQLESAAEQQPYCIRDEAIQYDGAMVTAISTSILIGLTVVCATLYDLTTEAVNRHPKPLYTAFSLANNVRSILQLVPRINAAKQKSDMIDCAHGIRSLSMIWIVVLHVNEFLRFVPWENEPSRLQYTNGFMSTVLHFSGSLAVDTFLALSGLLVAMSMLRELDKTGRFNALKFYLHRYIRITAPLAALILFVVSFAGYIDEGVFWKENIDKIKQPCMDNWWAALLQIQNYVDPGNMCLPWTWYLSVDMQLYVFAPALIYPLWRYGKRFLIVVVCFAVSSMACVLTTFYRNRFRLGFIAPGVNARRYILTYYATHARMAVWLWGLVFGYLLHKTKHTGVTLPRRYWAAGWISCFALLGTIIFSNYQIQSKNVEDYPFVFDAFYESLSRSVFAFCVLWIVLACVNGKGWLVDEFLGASLWQPLSRLSFTMYLLHIPLLVMASVASAKTSSYFSMIELFYRIWGTFGLTTTVALLWSSAFELPFVTLSKLFIRG</sequence>
<feature type="signal peptide" evidence="2">
    <location>
        <begin position="1"/>
        <end position="18"/>
    </location>
</feature>
<feature type="transmembrane region" description="Helical" evidence="1">
    <location>
        <begin position="479"/>
        <end position="502"/>
    </location>
</feature>
<dbReference type="EnsemblMetazoa" id="AALFPA23_018335.R26914">
    <property type="protein sequence ID" value="AALFPA23_018335.P26914"/>
    <property type="gene ID" value="AALFPA23_018335"/>
</dbReference>
<keyword evidence="2" id="KW-0732">Signal</keyword>
<dbReference type="InterPro" id="IPR002656">
    <property type="entry name" value="Acyl_transf_3_dom"/>
</dbReference>
<feature type="domain" description="Acyltransferase 3" evidence="3">
    <location>
        <begin position="265"/>
        <end position="642"/>
    </location>
</feature>
<dbReference type="InterPro" id="IPR052728">
    <property type="entry name" value="O2_lipid_transport_reg"/>
</dbReference>
<keyword evidence="1" id="KW-1133">Transmembrane helix</keyword>
<reference evidence="5" key="2">
    <citation type="submission" date="2025-05" db="UniProtKB">
        <authorList>
            <consortium name="EnsemblMetazoa"/>
        </authorList>
    </citation>
    <scope>IDENTIFICATION</scope>
    <source>
        <strain evidence="5">Foshan</strain>
    </source>
</reference>
<feature type="transmembrane region" description="Helical" evidence="1">
    <location>
        <begin position="194"/>
        <end position="216"/>
    </location>
</feature>
<dbReference type="GeneID" id="109402059"/>
<dbReference type="Pfam" id="PF01757">
    <property type="entry name" value="Acyl_transf_3"/>
    <property type="match status" value="1"/>
</dbReference>
<dbReference type="Pfam" id="PF20146">
    <property type="entry name" value="NRF"/>
    <property type="match status" value="1"/>
</dbReference>
<evidence type="ECO:0000256" key="2">
    <source>
        <dbReference type="SAM" id="SignalP"/>
    </source>
</evidence>
<keyword evidence="1" id="KW-0472">Membrane</keyword>
<name>A0ABM1ZGT1_AEDAL</name>
<dbReference type="InterPro" id="IPR006621">
    <property type="entry name" value="Nose-resist-to-fluoxetine_N"/>
</dbReference>
<evidence type="ECO:0000313" key="5">
    <source>
        <dbReference type="EnsemblMetazoa" id="AALFPA23_018335.P26914"/>
    </source>
</evidence>
<evidence type="ECO:0000313" key="6">
    <source>
        <dbReference type="Proteomes" id="UP000069940"/>
    </source>
</evidence>
<feature type="transmembrane region" description="Helical" evidence="1">
    <location>
        <begin position="514"/>
        <end position="535"/>
    </location>
</feature>